<dbReference type="EMBL" id="CP091513">
    <property type="protein sequence ID" value="UOO93749.1"/>
    <property type="molecule type" value="Genomic_DNA"/>
</dbReference>
<dbReference type="Proteomes" id="UP000832034">
    <property type="component" value="Plasmid p1Vster"/>
</dbReference>
<comment type="similarity">
    <text evidence="1">Belongs to the antirestriction protein family.</text>
</comment>
<dbReference type="Gene3D" id="3.30.70.3580">
    <property type="entry name" value="Antirestriction protein"/>
    <property type="match status" value="1"/>
</dbReference>
<dbReference type="InterPro" id="IPR004914">
    <property type="entry name" value="Antirestrict"/>
</dbReference>
<dbReference type="RefSeq" id="WP_019959547.1">
    <property type="nucleotide sequence ID" value="NZ_CP091513.1"/>
</dbReference>
<accession>A0ABY4EEI2</accession>
<sequence>MTPEYTGGYWSFHHLSNKGCLSVLERDEGSTLLLVSPNGFNARMGVFSASIVVNLMVLSDLSFATHQNPRLCAQVSHLFHALRDYALEQPNASETLAAID</sequence>
<name>A0ABY4EEI2_VITST</name>
<organism evidence="2 3">
    <name type="scientific">Vitreoscilla stercoraria</name>
    <dbReference type="NCBI Taxonomy" id="61"/>
    <lineage>
        <taxon>Bacteria</taxon>
        <taxon>Pseudomonadati</taxon>
        <taxon>Pseudomonadota</taxon>
        <taxon>Betaproteobacteria</taxon>
        <taxon>Neisseriales</taxon>
        <taxon>Neisseriaceae</taxon>
        <taxon>Vitreoscilla</taxon>
    </lineage>
</organism>
<proteinExistence type="inferred from homology"/>
<keyword evidence="2" id="KW-0614">Plasmid</keyword>
<reference evidence="2 3" key="1">
    <citation type="journal article" date="2022" name="Res Sq">
        <title>Evolution of multicellular longitudinally dividing oral cavity symbionts (Neisseriaceae).</title>
        <authorList>
            <person name="Nyongesa S."/>
            <person name="Weber P."/>
            <person name="Bernet E."/>
            <person name="Pullido F."/>
            <person name="Nieckarz M."/>
            <person name="Delaby M."/>
            <person name="Nieves C."/>
            <person name="Viehboeck T."/>
            <person name="Krause N."/>
            <person name="Rivera-Millot A."/>
            <person name="Nakamura A."/>
            <person name="Vischer N."/>
            <person name="VanNieuwenhze M."/>
            <person name="Brun Y."/>
            <person name="Cava F."/>
            <person name="Bulgheresi S."/>
            <person name="Veyrier F."/>
        </authorList>
    </citation>
    <scope>NUCLEOTIDE SEQUENCE [LARGE SCALE GENOMIC DNA]</scope>
    <source>
        <strain evidence="2 3">SAG 1488-6</strain>
        <plasmid evidence="2 3">p1Vster</plasmid>
    </source>
</reference>
<gene>
    <name evidence="2" type="ORF">LVJ81_12965</name>
</gene>
<evidence type="ECO:0000256" key="1">
    <source>
        <dbReference type="ARBA" id="ARBA00008618"/>
    </source>
</evidence>
<protein>
    <submittedName>
        <fullName evidence="2">Antirestriction protein</fullName>
    </submittedName>
</protein>
<dbReference type="Pfam" id="PF03230">
    <property type="entry name" value="Antirestrict"/>
    <property type="match status" value="1"/>
</dbReference>
<keyword evidence="3" id="KW-1185">Reference proteome</keyword>
<evidence type="ECO:0000313" key="2">
    <source>
        <dbReference type="EMBL" id="UOO93749.1"/>
    </source>
</evidence>
<evidence type="ECO:0000313" key="3">
    <source>
        <dbReference type="Proteomes" id="UP000832034"/>
    </source>
</evidence>
<geneLocation type="plasmid" evidence="2 3">
    <name>p1Vster</name>
</geneLocation>
<dbReference type="InterPro" id="IPR042297">
    <property type="entry name" value="Antirestriction_sf"/>
</dbReference>